<proteinExistence type="predicted"/>
<keyword evidence="3" id="KW-1185">Reference proteome</keyword>
<evidence type="ECO:0000313" key="3">
    <source>
        <dbReference type="Proteomes" id="UP000054270"/>
    </source>
</evidence>
<dbReference type="AlphaFoldDB" id="A0A0D2MWR8"/>
<feature type="compositionally biased region" description="Low complexity" evidence="1">
    <location>
        <begin position="13"/>
        <end position="24"/>
    </location>
</feature>
<protein>
    <submittedName>
        <fullName evidence="2">Uncharacterized protein</fullName>
    </submittedName>
</protein>
<gene>
    <name evidence="2" type="ORF">HYPSUDRAFT_197335</name>
</gene>
<reference evidence="3" key="1">
    <citation type="submission" date="2014-04" db="EMBL/GenBank/DDBJ databases">
        <title>Evolutionary Origins and Diversification of the Mycorrhizal Mutualists.</title>
        <authorList>
            <consortium name="DOE Joint Genome Institute"/>
            <consortium name="Mycorrhizal Genomics Consortium"/>
            <person name="Kohler A."/>
            <person name="Kuo A."/>
            <person name="Nagy L.G."/>
            <person name="Floudas D."/>
            <person name="Copeland A."/>
            <person name="Barry K.W."/>
            <person name="Cichocki N."/>
            <person name="Veneault-Fourrey C."/>
            <person name="LaButti K."/>
            <person name="Lindquist E.A."/>
            <person name="Lipzen A."/>
            <person name="Lundell T."/>
            <person name="Morin E."/>
            <person name="Murat C."/>
            <person name="Riley R."/>
            <person name="Ohm R."/>
            <person name="Sun H."/>
            <person name="Tunlid A."/>
            <person name="Henrissat B."/>
            <person name="Grigoriev I.V."/>
            <person name="Hibbett D.S."/>
            <person name="Martin F."/>
        </authorList>
    </citation>
    <scope>NUCLEOTIDE SEQUENCE [LARGE SCALE GENOMIC DNA]</scope>
    <source>
        <strain evidence="3">FD-334 SS-4</strain>
    </source>
</reference>
<sequence>MPSAGSSKRKAASSKPEPSTTAATKRARKNKAPAEIIVIEDSDEEDDELKILAQIKAQEASENLAKELQEEFAEAGDTPMEDDEALARRLAEEWAKEEDSMARYLAYRFRKEPTLEILMLQHAKERRKSAKFPIPSPTKL</sequence>
<evidence type="ECO:0000256" key="1">
    <source>
        <dbReference type="SAM" id="MobiDB-lite"/>
    </source>
</evidence>
<feature type="region of interest" description="Disordered" evidence="1">
    <location>
        <begin position="1"/>
        <end position="35"/>
    </location>
</feature>
<evidence type="ECO:0000313" key="2">
    <source>
        <dbReference type="EMBL" id="KJA28478.1"/>
    </source>
</evidence>
<accession>A0A0D2MWR8</accession>
<dbReference type="EMBL" id="KN817521">
    <property type="protein sequence ID" value="KJA28478.1"/>
    <property type="molecule type" value="Genomic_DNA"/>
</dbReference>
<dbReference type="Proteomes" id="UP000054270">
    <property type="component" value="Unassembled WGS sequence"/>
</dbReference>
<organism evidence="2 3">
    <name type="scientific">Hypholoma sublateritium (strain FD-334 SS-4)</name>
    <dbReference type="NCBI Taxonomy" id="945553"/>
    <lineage>
        <taxon>Eukaryota</taxon>
        <taxon>Fungi</taxon>
        <taxon>Dikarya</taxon>
        <taxon>Basidiomycota</taxon>
        <taxon>Agaricomycotina</taxon>
        <taxon>Agaricomycetes</taxon>
        <taxon>Agaricomycetidae</taxon>
        <taxon>Agaricales</taxon>
        <taxon>Agaricineae</taxon>
        <taxon>Strophariaceae</taxon>
        <taxon>Hypholoma</taxon>
    </lineage>
</organism>
<name>A0A0D2MWR8_HYPSF</name>